<organism evidence="1 2">
    <name type="scientific">Micavibrio aeruginosavorus</name>
    <dbReference type="NCBI Taxonomy" id="349221"/>
    <lineage>
        <taxon>Bacteria</taxon>
        <taxon>Pseudomonadati</taxon>
        <taxon>Bdellovibrionota</taxon>
        <taxon>Bdellovibrionia</taxon>
        <taxon>Bdellovibrionales</taxon>
        <taxon>Pseudobdellovibrionaceae</taxon>
        <taxon>Micavibrio</taxon>
    </lineage>
</organism>
<dbReference type="Proteomes" id="UP000249739">
    <property type="component" value="Unassembled WGS sequence"/>
</dbReference>
<feature type="non-terminal residue" evidence="1">
    <location>
        <position position="68"/>
    </location>
</feature>
<gene>
    <name evidence="1" type="ORF">DI586_10060</name>
</gene>
<dbReference type="AlphaFoldDB" id="A0A2W5FKK5"/>
<dbReference type="EMBL" id="QFOT01000143">
    <property type="protein sequence ID" value="PZP54317.1"/>
    <property type="molecule type" value="Genomic_DNA"/>
</dbReference>
<comment type="caution">
    <text evidence="1">The sequence shown here is derived from an EMBL/GenBank/DDBJ whole genome shotgun (WGS) entry which is preliminary data.</text>
</comment>
<reference evidence="1 2" key="1">
    <citation type="submission" date="2017-08" db="EMBL/GenBank/DDBJ databases">
        <title>Infants hospitalized years apart are colonized by the same room-sourced microbial strains.</title>
        <authorList>
            <person name="Brooks B."/>
            <person name="Olm M.R."/>
            <person name="Firek B.A."/>
            <person name="Baker R."/>
            <person name="Thomas B.C."/>
            <person name="Morowitz M.J."/>
            <person name="Banfield J.F."/>
        </authorList>
    </citation>
    <scope>NUCLEOTIDE SEQUENCE [LARGE SCALE GENOMIC DNA]</scope>
    <source>
        <strain evidence="1">S2_006_000_R2_64</strain>
    </source>
</reference>
<protein>
    <submittedName>
        <fullName evidence="1">Uncharacterized protein</fullName>
    </submittedName>
</protein>
<evidence type="ECO:0000313" key="2">
    <source>
        <dbReference type="Proteomes" id="UP000249739"/>
    </source>
</evidence>
<sequence length="68" mass="7536">MPSYLDLQVIEALTKAKGNQTKARTILIQMAEQDQRLLMALSKPYLTAMAAQALNHHAAVDKKQKSKA</sequence>
<proteinExistence type="predicted"/>
<evidence type="ECO:0000313" key="1">
    <source>
        <dbReference type="EMBL" id="PZP54317.1"/>
    </source>
</evidence>
<accession>A0A2W5FKK5</accession>
<name>A0A2W5FKK5_9BACT</name>